<dbReference type="PANTHER" id="PTHR45883:SF2">
    <property type="entry name" value="HSC70-INTERACTING PROTEIN"/>
    <property type="match status" value="1"/>
</dbReference>
<sequence>MMGDLGDEVTEEGREAKSKAVESVSQGKLGEAVEPLTGAILSNPASSIILATSGEGAAASAYNKMKKPEAAILDADAAIKVNPDSAAMAPALLGQWGGAINDLQDESDYDDVTNEEGREASVEVKANAVEAIPQASVYKKMKKPEAAILDADAAIKVNPDSAAMAPALLGQWGGAINDLQDESDYDDVTNEEGREASVEVKANAVEAIPQASVYKKMKKPEAAILDADAAIKAEANALWIEEHPERPERLLKEKRRERLSVEGAPAMLMHRLLLINLVNPNSAAMAPALLGQWGGAINDLHVGSDYDEVTNEEGCEASVEVKANAVEAIPQASVYKKMKKPEAAILDADAAIKAEANALWIEEHPERPERLLKEREERKIEHGRRTSNANAQVNPDSAAMAPALLASGYKKMKMPEAAILDADAAIKAEANALWIKEHPERPERLLNEREERKIERGRRTGNANAQVNPDSAAMAPALLGQWGGAINDLQVESDYDEVTNEEGREASVEVKANAMEAIPQGVSFDFTNMESLKAVQKNIISEQLEAVRMINLAEMWRFWDGVYETNPSPSRHPNVDPDTGTVLIIPTKERWDLLKDKDLLFIVQMLKHLLEKPFLNSTDTFEDYVRCLSDAAHSIMDESIGSEVVRIDRATTEMSRIERNFPAAEGFLAEMAPTGEIKVHNYGEGRISFCLSLALVLEEGNLLALQLLHCS</sequence>
<feature type="region of interest" description="Disordered" evidence="3">
    <location>
        <begin position="1"/>
        <end position="28"/>
    </location>
</feature>
<dbReference type="SMART" id="SM00028">
    <property type="entry name" value="TPR"/>
    <property type="match status" value="5"/>
</dbReference>
<evidence type="ECO:0000256" key="1">
    <source>
        <dbReference type="ARBA" id="ARBA00022737"/>
    </source>
</evidence>
<accession>A0A9Q0GEP7</accession>
<evidence type="ECO:0000313" key="4">
    <source>
        <dbReference type="EMBL" id="KAJ4847700.1"/>
    </source>
</evidence>
<protein>
    <submittedName>
        <fullName evidence="4">Uncharacterized protein</fullName>
    </submittedName>
</protein>
<comment type="caution">
    <text evidence="4">The sequence shown here is derived from an EMBL/GenBank/DDBJ whole genome shotgun (WGS) entry which is preliminary data.</text>
</comment>
<evidence type="ECO:0000256" key="3">
    <source>
        <dbReference type="SAM" id="MobiDB-lite"/>
    </source>
</evidence>
<feature type="compositionally biased region" description="Acidic residues" evidence="3">
    <location>
        <begin position="1"/>
        <end position="10"/>
    </location>
</feature>
<dbReference type="InterPro" id="IPR019734">
    <property type="entry name" value="TPR_rpt"/>
</dbReference>
<dbReference type="Proteomes" id="UP001141552">
    <property type="component" value="Unassembled WGS sequence"/>
</dbReference>
<gene>
    <name evidence="4" type="ORF">Tsubulata_021827</name>
</gene>
<feature type="compositionally biased region" description="Basic and acidic residues" evidence="3">
    <location>
        <begin position="11"/>
        <end position="20"/>
    </location>
</feature>
<dbReference type="EMBL" id="JAKUCV010001096">
    <property type="protein sequence ID" value="KAJ4847700.1"/>
    <property type="molecule type" value="Genomic_DNA"/>
</dbReference>
<evidence type="ECO:0000256" key="2">
    <source>
        <dbReference type="ARBA" id="ARBA00022803"/>
    </source>
</evidence>
<keyword evidence="5" id="KW-1185">Reference proteome</keyword>
<dbReference type="GO" id="GO:0000118">
    <property type="term" value="C:histone deacetylase complex"/>
    <property type="evidence" value="ECO:0007669"/>
    <property type="project" value="TreeGrafter"/>
</dbReference>
<reference evidence="4" key="2">
    <citation type="journal article" date="2023" name="Plants (Basel)">
        <title>Annotation of the Turnera subulata (Passifloraceae) Draft Genome Reveals the S-Locus Evolved after the Divergence of Turneroideae from Passifloroideae in a Stepwise Manner.</title>
        <authorList>
            <person name="Henning P.M."/>
            <person name="Roalson E.H."/>
            <person name="Mir W."/>
            <person name="McCubbin A.G."/>
            <person name="Shore J.S."/>
        </authorList>
    </citation>
    <scope>NUCLEOTIDE SEQUENCE</scope>
    <source>
        <strain evidence="4">F60SS</strain>
    </source>
</reference>
<evidence type="ECO:0000313" key="5">
    <source>
        <dbReference type="Proteomes" id="UP001141552"/>
    </source>
</evidence>
<organism evidence="4 5">
    <name type="scientific">Turnera subulata</name>
    <dbReference type="NCBI Taxonomy" id="218843"/>
    <lineage>
        <taxon>Eukaryota</taxon>
        <taxon>Viridiplantae</taxon>
        <taxon>Streptophyta</taxon>
        <taxon>Embryophyta</taxon>
        <taxon>Tracheophyta</taxon>
        <taxon>Spermatophyta</taxon>
        <taxon>Magnoliopsida</taxon>
        <taxon>eudicotyledons</taxon>
        <taxon>Gunneridae</taxon>
        <taxon>Pentapetalae</taxon>
        <taxon>rosids</taxon>
        <taxon>fabids</taxon>
        <taxon>Malpighiales</taxon>
        <taxon>Passifloraceae</taxon>
        <taxon>Turnera</taxon>
    </lineage>
</organism>
<dbReference type="Gene3D" id="1.25.40.10">
    <property type="entry name" value="Tetratricopeptide repeat domain"/>
    <property type="match status" value="2"/>
</dbReference>
<dbReference type="SUPFAM" id="SSF48452">
    <property type="entry name" value="TPR-like"/>
    <property type="match status" value="1"/>
</dbReference>
<proteinExistence type="predicted"/>
<keyword evidence="2" id="KW-0802">TPR repeat</keyword>
<dbReference type="AlphaFoldDB" id="A0A9Q0GEP7"/>
<dbReference type="PANTHER" id="PTHR45883">
    <property type="entry name" value="HSC70-INTERACTING PROTEIN"/>
    <property type="match status" value="1"/>
</dbReference>
<name>A0A9Q0GEP7_9ROSI</name>
<keyword evidence="1" id="KW-0677">Repeat</keyword>
<dbReference type="GO" id="GO:0030544">
    <property type="term" value="F:Hsp70 protein binding"/>
    <property type="evidence" value="ECO:0007669"/>
    <property type="project" value="TreeGrafter"/>
</dbReference>
<reference evidence="4" key="1">
    <citation type="submission" date="2022-02" db="EMBL/GenBank/DDBJ databases">
        <authorList>
            <person name="Henning P.M."/>
            <person name="McCubbin A.G."/>
            <person name="Shore J.S."/>
        </authorList>
    </citation>
    <scope>NUCLEOTIDE SEQUENCE</scope>
    <source>
        <strain evidence="4">F60SS</strain>
        <tissue evidence="4">Leaves</tissue>
    </source>
</reference>
<dbReference type="InterPro" id="IPR011990">
    <property type="entry name" value="TPR-like_helical_dom_sf"/>
</dbReference>